<evidence type="ECO:0000313" key="7">
    <source>
        <dbReference type="Proteomes" id="UP000283474"/>
    </source>
</evidence>
<comment type="function">
    <text evidence="1">Essential cell division protein that stabilizes the FtsZ protofilaments by cross-linking them and that serves as a cytoplasmic membrane anchor for the Z ring. Also required for the recruitment to the septal ring of downstream cell division proteins.</text>
</comment>
<accession>A0A410G915</accession>
<feature type="compositionally biased region" description="Acidic residues" evidence="3">
    <location>
        <begin position="71"/>
        <end position="80"/>
    </location>
</feature>
<feature type="domain" description="ZipA C-terminal FtsZ-binding" evidence="5">
    <location>
        <begin position="196"/>
        <end position="316"/>
    </location>
</feature>
<evidence type="ECO:0000259" key="5">
    <source>
        <dbReference type="SMART" id="SM00771"/>
    </source>
</evidence>
<dbReference type="RefSeq" id="WP_128353828.1">
    <property type="nucleotide sequence ID" value="NZ_CP022987.1"/>
</dbReference>
<dbReference type="AlphaFoldDB" id="A0A410G915"/>
<dbReference type="InterPro" id="IPR036765">
    <property type="entry name" value="ZipA_FtsZ-bd_C_sf"/>
</dbReference>
<dbReference type="EMBL" id="CP022987">
    <property type="protein sequence ID" value="QAA92777.1"/>
    <property type="molecule type" value="Genomic_DNA"/>
</dbReference>
<keyword evidence="2 4" id="KW-0812">Transmembrane</keyword>
<dbReference type="Pfam" id="PF04354">
    <property type="entry name" value="ZipA_C"/>
    <property type="match status" value="1"/>
</dbReference>
<dbReference type="SUPFAM" id="SSF64383">
    <property type="entry name" value="Cell-division protein ZipA, C-terminal domain"/>
    <property type="match status" value="1"/>
</dbReference>
<feature type="region of interest" description="Disordered" evidence="3">
    <location>
        <begin position="36"/>
        <end position="80"/>
    </location>
</feature>
<keyword evidence="7" id="KW-1185">Reference proteome</keyword>
<keyword evidence="2" id="KW-1003">Cell membrane</keyword>
<keyword evidence="2 4" id="KW-0472">Membrane</keyword>
<feature type="compositionally biased region" description="Basic and acidic residues" evidence="3">
    <location>
        <begin position="36"/>
        <end position="45"/>
    </location>
</feature>
<organism evidence="6 7">
    <name type="scientific">Pollutimonas thiosulfatoxidans</name>
    <dbReference type="NCBI Taxonomy" id="2028345"/>
    <lineage>
        <taxon>Bacteria</taxon>
        <taxon>Pseudomonadati</taxon>
        <taxon>Pseudomonadota</taxon>
        <taxon>Betaproteobacteria</taxon>
        <taxon>Burkholderiales</taxon>
        <taxon>Alcaligenaceae</taxon>
        <taxon>Pollutimonas</taxon>
    </lineage>
</organism>
<evidence type="ECO:0000256" key="2">
    <source>
        <dbReference type="RuleBase" id="RU003613"/>
    </source>
</evidence>
<comment type="similarity">
    <text evidence="1">Belongs to the ZipA family.</text>
</comment>
<sequence length="340" mass="37229">MSDLQIGLILLGVVLILVVVVFNWWQDRRVRQKMQEHFPEREHDPLMGGQASPSGRREPGFGLRPPVSEPQADDEEEVDPTTEVVIDISFAQPVTTASLHEAIHGLRRVGNKPVRIFAEREGGGHRAKLRPDETYVSMQLAVLLANRSGPLTDIEWSQLWTVAQSLAERFDGAIEAPEQDEVLRRAQGLDSVCAGLDAQVGLALRLPGTMPVGEVTRVLKEAGFLPYGEQLAWMSDAGMPRFTALYDGVHALGAQSAGVDRIDLLLDLPNSPADEQAFSRMASVGRDLAGRLSAELLDDQGRPLPDAADHAIDEQLLDLYTRLGDAGFEAGDERTTRVFS</sequence>
<dbReference type="SMART" id="SM00771">
    <property type="entry name" value="ZipA_C"/>
    <property type="match status" value="1"/>
</dbReference>
<keyword evidence="1" id="KW-0132">Cell division</keyword>
<reference evidence="6 7" key="1">
    <citation type="submission" date="2017-08" db="EMBL/GenBank/DDBJ databases">
        <authorList>
            <person name="Park S.-J."/>
            <person name="Kim H."/>
        </authorList>
    </citation>
    <scope>NUCLEOTIDE SEQUENCE [LARGE SCALE GENOMIC DNA]</scope>
    <source>
        <strain evidence="7">ye3</strain>
    </source>
</reference>
<keyword evidence="1" id="KW-0131">Cell cycle</keyword>
<evidence type="ECO:0000256" key="4">
    <source>
        <dbReference type="SAM" id="Phobius"/>
    </source>
</evidence>
<name>A0A410G915_9BURK</name>
<keyword evidence="4" id="KW-1133">Transmembrane helix</keyword>
<evidence type="ECO:0000313" key="6">
    <source>
        <dbReference type="EMBL" id="QAA92777.1"/>
    </source>
</evidence>
<gene>
    <name evidence="6" type="ORF">CKA81_02155</name>
</gene>
<dbReference type="InterPro" id="IPR007449">
    <property type="entry name" value="ZipA_FtsZ-bd_C"/>
</dbReference>
<keyword evidence="2" id="KW-0997">Cell inner membrane</keyword>
<dbReference type="Gene3D" id="3.30.1400.10">
    <property type="entry name" value="ZipA, C-terminal FtsZ-binding domain"/>
    <property type="match status" value="1"/>
</dbReference>
<dbReference type="KEGG" id="pus:CKA81_02155"/>
<dbReference type="GO" id="GO:0005886">
    <property type="term" value="C:plasma membrane"/>
    <property type="evidence" value="ECO:0007669"/>
    <property type="project" value="UniProtKB-SubCell"/>
</dbReference>
<comment type="subcellular location">
    <subcellularLocation>
        <location evidence="2">Cell inner membrane</location>
        <topology evidence="2">Single-pass type I membrane protein</topology>
    </subcellularLocation>
</comment>
<dbReference type="Proteomes" id="UP000283474">
    <property type="component" value="Chromosome"/>
</dbReference>
<protein>
    <recommendedName>
        <fullName evidence="1">Cell division protein ZipA</fullName>
    </recommendedName>
</protein>
<evidence type="ECO:0000256" key="1">
    <source>
        <dbReference type="RuleBase" id="RU003612"/>
    </source>
</evidence>
<dbReference type="OrthoDB" id="8521018at2"/>
<dbReference type="GO" id="GO:0090529">
    <property type="term" value="P:cell septum assembly"/>
    <property type="evidence" value="ECO:0007669"/>
    <property type="project" value="InterPro"/>
</dbReference>
<feature type="transmembrane region" description="Helical" evidence="4">
    <location>
        <begin position="6"/>
        <end position="25"/>
    </location>
</feature>
<evidence type="ECO:0000256" key="3">
    <source>
        <dbReference type="SAM" id="MobiDB-lite"/>
    </source>
</evidence>
<proteinExistence type="inferred from homology"/>